<feature type="compositionally biased region" description="Basic and acidic residues" evidence="8">
    <location>
        <begin position="293"/>
        <end position="308"/>
    </location>
</feature>
<dbReference type="Proteomes" id="UP001440984">
    <property type="component" value="Unassembled WGS sequence"/>
</dbReference>
<evidence type="ECO:0000256" key="8">
    <source>
        <dbReference type="SAM" id="MobiDB-lite"/>
    </source>
</evidence>
<name>A0ABV0L6M4_9PSEU</name>
<dbReference type="PANTHER" id="PTHR48111">
    <property type="entry name" value="REGULATOR OF RPOS"/>
    <property type="match status" value="1"/>
</dbReference>
<evidence type="ECO:0000259" key="10">
    <source>
        <dbReference type="PROSITE" id="PS51755"/>
    </source>
</evidence>
<comment type="caution">
    <text evidence="11">The sequence shown here is derived from an EMBL/GenBank/DDBJ whole genome shotgun (WGS) entry which is preliminary data.</text>
</comment>
<feature type="domain" description="OmpR/PhoB-type" evidence="10">
    <location>
        <begin position="457"/>
        <end position="550"/>
    </location>
</feature>
<evidence type="ECO:0000256" key="5">
    <source>
        <dbReference type="ARBA" id="ARBA00041201"/>
    </source>
</evidence>
<evidence type="ECO:0000313" key="11">
    <source>
        <dbReference type="EMBL" id="MEQ0557957.1"/>
    </source>
</evidence>
<dbReference type="InterPro" id="IPR011006">
    <property type="entry name" value="CheY-like_superfamily"/>
</dbReference>
<dbReference type="InterPro" id="IPR036388">
    <property type="entry name" value="WH-like_DNA-bd_sf"/>
</dbReference>
<protein>
    <recommendedName>
        <fullName evidence="5">Sensory transduction protein RegX3</fullName>
    </recommendedName>
</protein>
<dbReference type="Gene3D" id="1.25.40.10">
    <property type="entry name" value="Tetratricopeptide repeat domain"/>
    <property type="match status" value="2"/>
</dbReference>
<dbReference type="PROSITE" id="PS50110">
    <property type="entry name" value="RESPONSE_REGULATORY"/>
    <property type="match status" value="1"/>
</dbReference>
<evidence type="ECO:0000256" key="2">
    <source>
        <dbReference type="ARBA" id="ARBA00023015"/>
    </source>
</evidence>
<evidence type="ECO:0000256" key="4">
    <source>
        <dbReference type="ARBA" id="ARBA00023163"/>
    </source>
</evidence>
<dbReference type="SUPFAM" id="SSF48452">
    <property type="entry name" value="TPR-like"/>
    <property type="match status" value="1"/>
</dbReference>
<dbReference type="Pfam" id="PF00486">
    <property type="entry name" value="Trans_reg_C"/>
    <property type="match status" value="1"/>
</dbReference>
<dbReference type="Gene3D" id="6.10.250.690">
    <property type="match status" value="1"/>
</dbReference>
<reference evidence="11 12" key="1">
    <citation type="submission" date="2024-05" db="EMBL/GenBank/DDBJ databases">
        <authorList>
            <person name="Zhao H."/>
            <person name="Xu Y."/>
            <person name="Lin S."/>
            <person name="Spain J.C."/>
            <person name="Zhou N.-Y."/>
        </authorList>
    </citation>
    <scope>NUCLEOTIDE SEQUENCE [LARGE SCALE GENOMIC DNA]</scope>
    <source>
        <strain evidence="11 12">NEAU-NG30</strain>
    </source>
</reference>
<dbReference type="SUPFAM" id="SSF52172">
    <property type="entry name" value="CheY-like"/>
    <property type="match status" value="1"/>
</dbReference>
<dbReference type="InterPro" id="IPR011990">
    <property type="entry name" value="TPR-like_helical_dom_sf"/>
</dbReference>
<evidence type="ECO:0000256" key="6">
    <source>
        <dbReference type="PROSITE-ProRule" id="PRU00169"/>
    </source>
</evidence>
<dbReference type="InterPro" id="IPR001867">
    <property type="entry name" value="OmpR/PhoB-type_DNA-bd"/>
</dbReference>
<dbReference type="InterPro" id="IPR016032">
    <property type="entry name" value="Sig_transdc_resp-reg_C-effctor"/>
</dbReference>
<evidence type="ECO:0000313" key="12">
    <source>
        <dbReference type="Proteomes" id="UP001440984"/>
    </source>
</evidence>
<evidence type="ECO:0000259" key="9">
    <source>
        <dbReference type="PROSITE" id="PS50110"/>
    </source>
</evidence>
<accession>A0ABV0L6M4</accession>
<dbReference type="Gene3D" id="1.10.10.10">
    <property type="entry name" value="Winged helix-like DNA-binding domain superfamily/Winged helix DNA-binding domain"/>
    <property type="match status" value="1"/>
</dbReference>
<dbReference type="PANTHER" id="PTHR48111:SF72">
    <property type="entry name" value="SENSORY TRANSDUCTION PROTEIN REGX3"/>
    <property type="match status" value="1"/>
</dbReference>
<organism evidence="11 12">
    <name type="scientific">Amycolatopsis melonis</name>
    <dbReference type="NCBI Taxonomy" id="3156488"/>
    <lineage>
        <taxon>Bacteria</taxon>
        <taxon>Bacillati</taxon>
        <taxon>Actinomycetota</taxon>
        <taxon>Actinomycetes</taxon>
        <taxon>Pseudonocardiales</taxon>
        <taxon>Pseudonocardiaceae</taxon>
        <taxon>Amycolatopsis</taxon>
    </lineage>
</organism>
<keyword evidence="4" id="KW-0804">Transcription</keyword>
<dbReference type="InterPro" id="IPR039420">
    <property type="entry name" value="WalR-like"/>
</dbReference>
<sequence length="554" mass="58156">MTEPADAAALVDAALRHAETGDVGEALRLAEEGARHCLDVAERLGGAGRVEPGLLASLGIALRLEYAYGGRLANLEDAVEALRAGAAVVTDRRRRAALLSELGGALLMWFRLGGDPATLTEAVDTLRGALAELPADSPQRTQVLSNLAAALSAAHENSGAEADLEEALAVLRQAIDAAPADAPNAEALANLGALLLTWASYRNDVASTDEAIEALTRAAARMPADRPQRARVLANLAAAHRLRHDRAGTTEDLDRAVVLAREALAGTAPDAPEYATVAAGLDAVLRRREELFGHRPSENARDHTEARVEQPPTAIDDPDHEPSTDPAAPENRTPAPAVDVLLGTADATLAAALAAGLARGGLTVQVAKSGADLCASLDSARTVVVDHTYLTPGEEATVRERRDAHPGAALIILTSGLPDDRFGADDYVAKPVDLGELRARIRAVSRRSAPEAAAGNDRVLRFGDVELDPGRHEVRVGGRPVPLSRKEFALLALLARRPGGVLTREQLLAEVWGAPVGARSLDVHVATLRTKLGRPQLIQTVRGVGYRLATDPPA</sequence>
<dbReference type="InterPro" id="IPR001789">
    <property type="entry name" value="Sig_transdc_resp-reg_receiver"/>
</dbReference>
<dbReference type="PROSITE" id="PS51755">
    <property type="entry name" value="OMPR_PHOB"/>
    <property type="match status" value="1"/>
</dbReference>
<feature type="modified residue" description="4-aspartylphosphate" evidence="6">
    <location>
        <position position="386"/>
    </location>
</feature>
<keyword evidence="3 7" id="KW-0238">DNA-binding</keyword>
<keyword evidence="2" id="KW-0805">Transcription regulation</keyword>
<dbReference type="CDD" id="cd00383">
    <property type="entry name" value="trans_reg_C"/>
    <property type="match status" value="1"/>
</dbReference>
<feature type="region of interest" description="Disordered" evidence="8">
    <location>
        <begin position="293"/>
        <end position="334"/>
    </location>
</feature>
<keyword evidence="1 6" id="KW-0597">Phosphoprotein</keyword>
<dbReference type="SUPFAM" id="SSF46894">
    <property type="entry name" value="C-terminal effector domain of the bipartite response regulators"/>
    <property type="match status" value="1"/>
</dbReference>
<gene>
    <name evidence="11" type="ORF">ABJI51_02655</name>
</gene>
<feature type="DNA-binding region" description="OmpR/PhoB-type" evidence="7">
    <location>
        <begin position="457"/>
        <end position="550"/>
    </location>
</feature>
<evidence type="ECO:0000256" key="1">
    <source>
        <dbReference type="ARBA" id="ARBA00022553"/>
    </source>
</evidence>
<keyword evidence="12" id="KW-1185">Reference proteome</keyword>
<dbReference type="RefSeq" id="WP_348947287.1">
    <property type="nucleotide sequence ID" value="NZ_JBDZYD010000001.1"/>
</dbReference>
<proteinExistence type="predicted"/>
<feature type="domain" description="Response regulatory" evidence="9">
    <location>
        <begin position="339"/>
        <end position="445"/>
    </location>
</feature>
<evidence type="ECO:0000256" key="3">
    <source>
        <dbReference type="ARBA" id="ARBA00023125"/>
    </source>
</evidence>
<dbReference type="SMART" id="SM00862">
    <property type="entry name" value="Trans_reg_C"/>
    <property type="match status" value="1"/>
</dbReference>
<dbReference type="EMBL" id="JBDZYD010000001">
    <property type="protein sequence ID" value="MEQ0557957.1"/>
    <property type="molecule type" value="Genomic_DNA"/>
</dbReference>
<evidence type="ECO:0000256" key="7">
    <source>
        <dbReference type="PROSITE-ProRule" id="PRU01091"/>
    </source>
</evidence>